<dbReference type="SUPFAM" id="SSF53067">
    <property type="entry name" value="Actin-like ATPase domain"/>
    <property type="match status" value="1"/>
</dbReference>
<evidence type="ECO:0000313" key="4">
    <source>
        <dbReference type="EMBL" id="SCM83333.1"/>
    </source>
</evidence>
<keyword evidence="3" id="KW-0119">Carbohydrate metabolism</keyword>
<comment type="function">
    <text evidence="1">Transcriptional repressor of xylose-utilizing enzymes.</text>
</comment>
<dbReference type="AlphaFoldDB" id="A0A212M0L3"/>
<protein>
    <submittedName>
        <fullName evidence="4">Transcriptional regulator</fullName>
    </submittedName>
</protein>
<reference evidence="4" key="1">
    <citation type="submission" date="2016-08" db="EMBL/GenBank/DDBJ databases">
        <authorList>
            <person name="Seilhamer J.J."/>
        </authorList>
    </citation>
    <scope>NUCLEOTIDE SEQUENCE</scope>
    <source>
        <strain evidence="4">86</strain>
    </source>
</reference>
<dbReference type="InterPro" id="IPR036390">
    <property type="entry name" value="WH_DNA-bd_sf"/>
</dbReference>
<dbReference type="PANTHER" id="PTHR18964">
    <property type="entry name" value="ROK (REPRESSOR, ORF, KINASE) FAMILY"/>
    <property type="match status" value="1"/>
</dbReference>
<dbReference type="EMBL" id="FMJE01000007">
    <property type="protein sequence ID" value="SCM83333.1"/>
    <property type="molecule type" value="Genomic_DNA"/>
</dbReference>
<dbReference type="InterPro" id="IPR000600">
    <property type="entry name" value="ROK"/>
</dbReference>
<dbReference type="Gene3D" id="3.30.420.40">
    <property type="match status" value="2"/>
</dbReference>
<dbReference type="SUPFAM" id="SSF46785">
    <property type="entry name" value="Winged helix' DNA-binding domain"/>
    <property type="match status" value="1"/>
</dbReference>
<dbReference type="Pfam" id="PF00480">
    <property type="entry name" value="ROK"/>
    <property type="match status" value="1"/>
</dbReference>
<keyword evidence="3" id="KW-0859">Xylose metabolism</keyword>
<accession>A0A212M0L3</accession>
<dbReference type="PANTHER" id="PTHR18964:SF149">
    <property type="entry name" value="BIFUNCTIONAL UDP-N-ACETYLGLUCOSAMINE 2-EPIMERASE_N-ACETYLMANNOSAMINE KINASE"/>
    <property type="match status" value="1"/>
</dbReference>
<dbReference type="Gene3D" id="1.10.10.10">
    <property type="entry name" value="Winged helix-like DNA-binding domain superfamily/Winged helix DNA-binding domain"/>
    <property type="match status" value="1"/>
</dbReference>
<evidence type="ECO:0000256" key="1">
    <source>
        <dbReference type="ARBA" id="ARBA00002486"/>
    </source>
</evidence>
<gene>
    <name evidence="4" type="ORF">KL86SPO_70191</name>
</gene>
<comment type="similarity">
    <text evidence="2">Belongs to the ROK (NagC/XylR) family.</text>
</comment>
<organism evidence="4">
    <name type="scientific">uncultured Sporomusa sp</name>
    <dbReference type="NCBI Taxonomy" id="307249"/>
    <lineage>
        <taxon>Bacteria</taxon>
        <taxon>Bacillati</taxon>
        <taxon>Bacillota</taxon>
        <taxon>Negativicutes</taxon>
        <taxon>Selenomonadales</taxon>
        <taxon>Sporomusaceae</taxon>
        <taxon>Sporomusa</taxon>
        <taxon>environmental samples</taxon>
    </lineage>
</organism>
<proteinExistence type="inferred from homology"/>
<dbReference type="InterPro" id="IPR036388">
    <property type="entry name" value="WH-like_DNA-bd_sf"/>
</dbReference>
<dbReference type="InterPro" id="IPR043129">
    <property type="entry name" value="ATPase_NBD"/>
</dbReference>
<evidence type="ECO:0000256" key="2">
    <source>
        <dbReference type="ARBA" id="ARBA00006479"/>
    </source>
</evidence>
<sequence length="341" mass="37688">MAQITSNSAQIKCINVELVKNTLRNLATGTKQDVAKATGLSVATCNTILNELVETGEVLADELAPSYSGRPARRYTFNANYSLIACIYMYNKNGAHTITYTVVNLKGEILEECCVQKKISYEKIENVIDELIERYTNIKAVGIGVPGLVNQGVVGVCDIDELVGIPLGLLLKEKYLLKIIIGNGTNLTALGFYHNQGYQEETIVTIHFSKKNYPGAGIIVDGRILQGSTGFAGEISFLPYDCSREEQLKQLNSNEGFIPLVVKTICSFIAVINPSSIMMVGDLFATEMLDEIRASCLKFIPQEHMPSLFISASYHEVYMRGLIFKTLESLTYNIELIEKKI</sequence>
<name>A0A212M0L3_9FIRM</name>
<dbReference type="RefSeq" id="WP_288185798.1">
    <property type="nucleotide sequence ID" value="NZ_LT608335.1"/>
</dbReference>
<evidence type="ECO:0000256" key="3">
    <source>
        <dbReference type="ARBA" id="ARBA00022629"/>
    </source>
</evidence>
<dbReference type="GO" id="GO:0042732">
    <property type="term" value="P:D-xylose metabolic process"/>
    <property type="evidence" value="ECO:0007669"/>
    <property type="project" value="UniProtKB-KW"/>
</dbReference>